<organism evidence="9 10">
    <name type="scientific">Clostridium collagenovorans DSM 3089</name>
    <dbReference type="NCBI Taxonomy" id="1121306"/>
    <lineage>
        <taxon>Bacteria</taxon>
        <taxon>Bacillati</taxon>
        <taxon>Bacillota</taxon>
        <taxon>Clostridia</taxon>
        <taxon>Eubacteriales</taxon>
        <taxon>Clostridiaceae</taxon>
        <taxon>Clostridium</taxon>
    </lineage>
</organism>
<dbReference type="InterPro" id="IPR027417">
    <property type="entry name" value="P-loop_NTPase"/>
</dbReference>
<dbReference type="Pfam" id="PF13086">
    <property type="entry name" value="AAA_11"/>
    <property type="match status" value="1"/>
</dbReference>
<accession>A0A1M5TFL2</accession>
<dbReference type="EMBL" id="FQXP01000003">
    <property type="protein sequence ID" value="SHH49440.1"/>
    <property type="molecule type" value="Genomic_DNA"/>
</dbReference>
<evidence type="ECO:0000259" key="7">
    <source>
        <dbReference type="Pfam" id="PF13087"/>
    </source>
</evidence>
<feature type="domain" description="Restriction endonuclease type II-like" evidence="8">
    <location>
        <begin position="1251"/>
        <end position="1335"/>
    </location>
</feature>
<dbReference type="InterPro" id="IPR041679">
    <property type="entry name" value="DNA2/NAM7-like_C"/>
</dbReference>
<dbReference type="PANTHER" id="PTHR43788">
    <property type="entry name" value="DNA2/NAM7 HELICASE FAMILY MEMBER"/>
    <property type="match status" value="1"/>
</dbReference>
<evidence type="ECO:0000313" key="10">
    <source>
        <dbReference type="Proteomes" id="UP000184526"/>
    </source>
</evidence>
<dbReference type="Gene3D" id="3.40.960.10">
    <property type="entry name" value="VSR Endonuclease"/>
    <property type="match status" value="1"/>
</dbReference>
<evidence type="ECO:0000256" key="5">
    <source>
        <dbReference type="ARBA" id="ARBA00022840"/>
    </source>
</evidence>
<evidence type="ECO:0000313" key="9">
    <source>
        <dbReference type="EMBL" id="SHH49440.1"/>
    </source>
</evidence>
<dbReference type="PANTHER" id="PTHR43788:SF8">
    <property type="entry name" value="DNA-BINDING PROTEIN SMUBP-2"/>
    <property type="match status" value="1"/>
</dbReference>
<dbReference type="Proteomes" id="UP000184526">
    <property type="component" value="Unassembled WGS sequence"/>
</dbReference>
<protein>
    <submittedName>
        <fullName evidence="9">Superfamily I DNA and/or RNA helicase</fullName>
    </submittedName>
</protein>
<sequence>MDINNKVEKIFSYLLAVKNLKDKTVRNIEEYEKVFYKEEIEKLSSCTVNLNDSIEEWISIENKGDSIYNDFSKLYLKLQKNSESLELIYTDAVVVGKVDEMEICHPILTTKLDLKFNDKENKFTLKPYNNKTKVEFEFLSGVIKNISFDNIIELKNKLRERGIDLLNQEDAIDAIKTIGKHLKFTEENIILNPVSSNKEFKVNSGMRIYKCPMIILRKTDTRLWNMELNSMIEALREGCEIPKTIQVLVDSSVKNNTNDPQWEDVGQDLLFPLPSNEAQEEIVKRLSQNFGVVVQGPPGTGKSHSIVNLICHLLAHGKRVLVTSQTDRALKVLSDKIPEEIRALCISILGDDSKSLDELDDSVRKIVEQISVDTQELRTNIKNSRLALNKCKEKQKDLFNSLKAIERKENEYFLYDGEKFTLKEIGTFIKENEGNYSWIIDSLKDINCMPLSQGEYEEFLNLSCSISEKKLQDILNVREYIDKFLENKNLHLKIRDINKLQALEDTFKKSVDLWSNEEKVKEKMENRNLHKYLNLASDILSKLDKTWHKKFMDNCYSSQESKDNWRAFSEKCKTYNDRINSLKIDLSSHNINLVGYEDLNKFKEDFLIVSRNINSKGKIGGLFKVMHGKCKYILEECSIDFKPISTKEHVELIGKVIEKSECERALVTYWNNNMCEFGVERLRYSDDTFRVKIQEYIKQIQSILIFEEECVNPIKELLPEELFTRKMDWYKKDSYEIVKLALESIVDLERLNSLNKEVDVFIASIPQQGIFKELHKYIEDGEINKIRDFFLYIDELNELQYKAKRLVNFNEILQNTCSKTLEFVKECISNKDDISKYSNFSMAFKWKKFRDYLDFLQDSSIEEVEKNIKIEKEREAQLIKKLVTTKSWYNQILRTTEEQKRSLFTWMEAIKRIGKGTGSQAVKYRKLAQKEMENCKDVIPVWIMPINRVIENISPVGELFDVIIVDESSQSDISALTVLMRGKRAVIVGDDRQISPEAIGKDITSVESLIDEYLKDIPHSEWFDLKTSLYNTALRVFPNRLVLKEHFRCVPEIINFSNDNYYSKEIVPLRCASSKENFEEPIKLIKIEDGVRDESKAINIKEAEEIVKTIVKCCKDEKYNDMTMGVISLLGDAQSEYIEELLIKSLGMEEVIRRKLVCGDAYSFQGDERDIMFLSMVIANNVKFTALTKESDERRFNVAASRAKNQMWIFHSVGLEDLNTKCVRHSLLNYAYNYSSSQFTESYIKPILNPFQQDIEKYLIENNYDIISNAKIGKYSLDFVINDNNDTKRNLALMCVGGHEDNYIWEDHYERQMCLERVGWEIFKIRNSEFYSENKIKKFLLKDK</sequence>
<keyword evidence="10" id="KW-1185">Reference proteome</keyword>
<dbReference type="InterPro" id="IPR047187">
    <property type="entry name" value="SF1_C_Upf1"/>
</dbReference>
<evidence type="ECO:0000256" key="4">
    <source>
        <dbReference type="ARBA" id="ARBA00022806"/>
    </source>
</evidence>
<evidence type="ECO:0000259" key="8">
    <source>
        <dbReference type="Pfam" id="PF18741"/>
    </source>
</evidence>
<gene>
    <name evidence="9" type="ORF">SAMN02745196_00560</name>
</gene>
<feature type="domain" description="DNA2/NAM7 helicase helicase" evidence="6">
    <location>
        <begin position="275"/>
        <end position="486"/>
    </location>
</feature>
<evidence type="ECO:0000256" key="2">
    <source>
        <dbReference type="ARBA" id="ARBA00022741"/>
    </source>
</evidence>
<dbReference type="InterPro" id="IPR041677">
    <property type="entry name" value="DNA2/NAM7_AAA_11"/>
</dbReference>
<reference evidence="9 10" key="1">
    <citation type="submission" date="2016-11" db="EMBL/GenBank/DDBJ databases">
        <authorList>
            <person name="Jaros S."/>
            <person name="Januszkiewicz K."/>
            <person name="Wedrychowicz H."/>
        </authorList>
    </citation>
    <scope>NUCLEOTIDE SEQUENCE [LARGE SCALE GENOMIC DNA]</scope>
    <source>
        <strain evidence="9 10">DSM 3089</strain>
    </source>
</reference>
<comment type="similarity">
    <text evidence="1">Belongs to the DNA2/NAM7 helicase family.</text>
</comment>
<dbReference type="Pfam" id="PF18741">
    <property type="entry name" value="MTES_1575"/>
    <property type="match status" value="1"/>
</dbReference>
<dbReference type="OrthoDB" id="9757917at2"/>
<dbReference type="GO" id="GO:0005524">
    <property type="term" value="F:ATP binding"/>
    <property type="evidence" value="ECO:0007669"/>
    <property type="project" value="UniProtKB-KW"/>
</dbReference>
<keyword evidence="2" id="KW-0547">Nucleotide-binding</keyword>
<feature type="domain" description="DNA2/NAM7 helicase-like C-terminal" evidence="7">
    <location>
        <begin position="1026"/>
        <end position="1210"/>
    </location>
</feature>
<name>A0A1M5TFL2_9CLOT</name>
<dbReference type="GO" id="GO:0016787">
    <property type="term" value="F:hydrolase activity"/>
    <property type="evidence" value="ECO:0007669"/>
    <property type="project" value="UniProtKB-KW"/>
</dbReference>
<dbReference type="Gene3D" id="3.40.50.300">
    <property type="entry name" value="P-loop containing nucleotide triphosphate hydrolases"/>
    <property type="match status" value="3"/>
</dbReference>
<dbReference type="Pfam" id="PF13087">
    <property type="entry name" value="AAA_12"/>
    <property type="match status" value="1"/>
</dbReference>
<evidence type="ECO:0000256" key="3">
    <source>
        <dbReference type="ARBA" id="ARBA00022801"/>
    </source>
</evidence>
<keyword evidence="3" id="KW-0378">Hydrolase</keyword>
<keyword evidence="4 9" id="KW-0347">Helicase</keyword>
<keyword evidence="5" id="KW-0067">ATP-binding</keyword>
<dbReference type="GO" id="GO:0043139">
    <property type="term" value="F:5'-3' DNA helicase activity"/>
    <property type="evidence" value="ECO:0007669"/>
    <property type="project" value="TreeGrafter"/>
</dbReference>
<dbReference type="CDD" id="cd18808">
    <property type="entry name" value="SF1_C_Upf1"/>
    <property type="match status" value="1"/>
</dbReference>
<dbReference type="RefSeq" id="WP_072829822.1">
    <property type="nucleotide sequence ID" value="NZ_FQXP01000003.1"/>
</dbReference>
<dbReference type="STRING" id="1121306.SAMN02745196_00560"/>
<evidence type="ECO:0000256" key="1">
    <source>
        <dbReference type="ARBA" id="ARBA00007913"/>
    </source>
</evidence>
<dbReference type="SUPFAM" id="SSF52540">
    <property type="entry name" value="P-loop containing nucleoside triphosphate hydrolases"/>
    <property type="match status" value="1"/>
</dbReference>
<dbReference type="InterPro" id="IPR050534">
    <property type="entry name" value="Coronavir_polyprotein_1ab"/>
</dbReference>
<dbReference type="InterPro" id="IPR049468">
    <property type="entry name" value="Restrct_endonuc-II-like_dom"/>
</dbReference>
<evidence type="ECO:0000259" key="6">
    <source>
        <dbReference type="Pfam" id="PF13086"/>
    </source>
</evidence>
<proteinExistence type="inferred from homology"/>